<protein>
    <submittedName>
        <fullName evidence="1">Uncharacterized protein</fullName>
    </submittedName>
</protein>
<name>A0ABC9BV98_9POAL</name>
<proteinExistence type="predicted"/>
<sequence length="131" mass="14241">MAGRFVFQKLDSSSRRSISRLSAHASFSARATAPVIARASEAGTRTLSDVFRGAGMVIPNNRAIHGYTARYLSTFPCSSPAARSTTVGVKRTCSTGTSNKPEHSWKAKLADWRARFDAWYVLVNCLTNVGL</sequence>
<evidence type="ECO:0000313" key="1">
    <source>
        <dbReference type="EMBL" id="CAL5005342.1"/>
    </source>
</evidence>
<dbReference type="EMBL" id="OZ075137">
    <property type="protein sequence ID" value="CAL5005342.1"/>
    <property type="molecule type" value="Genomic_DNA"/>
</dbReference>
<dbReference type="AlphaFoldDB" id="A0ABC9BV98"/>
<dbReference type="Proteomes" id="UP001497457">
    <property type="component" value="Chromosome 27b"/>
</dbReference>
<reference evidence="2" key="1">
    <citation type="submission" date="2024-06" db="EMBL/GenBank/DDBJ databases">
        <authorList>
            <person name="Ryan C."/>
        </authorList>
    </citation>
    <scope>NUCLEOTIDE SEQUENCE [LARGE SCALE GENOMIC DNA]</scope>
</reference>
<gene>
    <name evidence="1" type="ORF">URODEC1_LOCUS67402</name>
</gene>
<organism evidence="1 2">
    <name type="scientific">Urochloa decumbens</name>
    <dbReference type="NCBI Taxonomy" id="240449"/>
    <lineage>
        <taxon>Eukaryota</taxon>
        <taxon>Viridiplantae</taxon>
        <taxon>Streptophyta</taxon>
        <taxon>Embryophyta</taxon>
        <taxon>Tracheophyta</taxon>
        <taxon>Spermatophyta</taxon>
        <taxon>Magnoliopsida</taxon>
        <taxon>Liliopsida</taxon>
        <taxon>Poales</taxon>
        <taxon>Poaceae</taxon>
        <taxon>PACMAD clade</taxon>
        <taxon>Panicoideae</taxon>
        <taxon>Panicodae</taxon>
        <taxon>Paniceae</taxon>
        <taxon>Melinidinae</taxon>
        <taxon>Urochloa</taxon>
    </lineage>
</organism>
<keyword evidence="2" id="KW-1185">Reference proteome</keyword>
<evidence type="ECO:0000313" key="2">
    <source>
        <dbReference type="Proteomes" id="UP001497457"/>
    </source>
</evidence>
<reference evidence="1 2" key="2">
    <citation type="submission" date="2024-10" db="EMBL/GenBank/DDBJ databases">
        <authorList>
            <person name="Ryan C."/>
        </authorList>
    </citation>
    <scope>NUCLEOTIDE SEQUENCE [LARGE SCALE GENOMIC DNA]</scope>
</reference>
<accession>A0ABC9BV98</accession>